<dbReference type="Proteomes" id="UP001141253">
    <property type="component" value="Chromosome 14"/>
</dbReference>
<evidence type="ECO:0000313" key="2">
    <source>
        <dbReference type="EMBL" id="KAJ6329540.1"/>
    </source>
</evidence>
<evidence type="ECO:0000313" key="3">
    <source>
        <dbReference type="Proteomes" id="UP001141253"/>
    </source>
</evidence>
<feature type="compositionally biased region" description="Low complexity" evidence="1">
    <location>
        <begin position="1"/>
        <end position="12"/>
    </location>
</feature>
<sequence length="116" mass="12475">MSSSSSSSSSNGSGSGNGNGSGGGNYGGRRGGEYEGPSRSRPRAINEVWPEPFLEALAAQVALDASRLVGRLVAAQALANVFQTSARFEFFSCYNQNWEEEEEEEEEEHFLFAVES</sequence>
<proteinExistence type="predicted"/>
<gene>
    <name evidence="2" type="ORF">OIU77_011086</name>
</gene>
<comment type="caution">
    <text evidence="2">The sequence shown here is derived from an EMBL/GenBank/DDBJ whole genome shotgun (WGS) entry which is preliminary data.</text>
</comment>
<protein>
    <submittedName>
        <fullName evidence="2">Uncharacterized protein</fullName>
    </submittedName>
</protein>
<evidence type="ECO:0000256" key="1">
    <source>
        <dbReference type="SAM" id="MobiDB-lite"/>
    </source>
</evidence>
<feature type="region of interest" description="Disordered" evidence="1">
    <location>
        <begin position="1"/>
        <end position="43"/>
    </location>
</feature>
<organism evidence="2 3">
    <name type="scientific">Salix suchowensis</name>
    <dbReference type="NCBI Taxonomy" id="1278906"/>
    <lineage>
        <taxon>Eukaryota</taxon>
        <taxon>Viridiplantae</taxon>
        <taxon>Streptophyta</taxon>
        <taxon>Embryophyta</taxon>
        <taxon>Tracheophyta</taxon>
        <taxon>Spermatophyta</taxon>
        <taxon>Magnoliopsida</taxon>
        <taxon>eudicotyledons</taxon>
        <taxon>Gunneridae</taxon>
        <taxon>Pentapetalae</taxon>
        <taxon>rosids</taxon>
        <taxon>fabids</taxon>
        <taxon>Malpighiales</taxon>
        <taxon>Salicaceae</taxon>
        <taxon>Saliceae</taxon>
        <taxon>Salix</taxon>
    </lineage>
</organism>
<feature type="compositionally biased region" description="Gly residues" evidence="1">
    <location>
        <begin position="13"/>
        <end position="29"/>
    </location>
</feature>
<reference evidence="2" key="2">
    <citation type="journal article" date="2023" name="Int. J. Mol. Sci.">
        <title>De Novo Assembly and Annotation of 11 Diverse Shrub Willow (Salix) Genomes Reveals Novel Gene Organization in Sex-Linked Regions.</title>
        <authorList>
            <person name="Hyden B."/>
            <person name="Feng K."/>
            <person name="Yates T.B."/>
            <person name="Jawdy S."/>
            <person name="Cereghino C."/>
            <person name="Smart L.B."/>
            <person name="Muchero W."/>
        </authorList>
    </citation>
    <scope>NUCLEOTIDE SEQUENCE</scope>
    <source>
        <tissue evidence="2">Shoot tip</tissue>
    </source>
</reference>
<accession>A0ABQ9AB19</accession>
<reference evidence="2" key="1">
    <citation type="submission" date="2022-10" db="EMBL/GenBank/DDBJ databases">
        <authorList>
            <person name="Hyden B.L."/>
            <person name="Feng K."/>
            <person name="Yates T."/>
            <person name="Jawdy S."/>
            <person name="Smart L.B."/>
            <person name="Muchero W."/>
        </authorList>
    </citation>
    <scope>NUCLEOTIDE SEQUENCE</scope>
    <source>
        <tissue evidence="2">Shoot tip</tissue>
    </source>
</reference>
<dbReference type="EMBL" id="JAPFFI010000022">
    <property type="protein sequence ID" value="KAJ6329540.1"/>
    <property type="molecule type" value="Genomic_DNA"/>
</dbReference>
<name>A0ABQ9AB19_9ROSI</name>
<keyword evidence="3" id="KW-1185">Reference proteome</keyword>